<reference evidence="2 3" key="1">
    <citation type="submission" date="2015-03" db="EMBL/GenBank/DDBJ databases">
        <authorList>
            <person name="Hassan Y.I."/>
            <person name="Lepp D."/>
            <person name="Zhou T."/>
        </authorList>
    </citation>
    <scope>NUCLEOTIDE SEQUENCE [LARGE SCALE GENOMIC DNA]</scope>
    <source>
        <strain evidence="2 3">GH2-10</strain>
    </source>
</reference>
<sequence>MPNHVITQIVFRNVDAAAQAEILSKVSSKKAEIDFEVLLPIPLNIWLGNVGTKHEETFRAGNALEWCSENWGTKWNAYGLSEGAGPRYSTIAQTDDTLTLTFQTAWSTPYGWLVALQNSIGRRFEYRWLSEGQHDAFAGYFEPVTDDWKREPWSEYIADEQMRRHLHLLKWGVEEFPDEDGAA</sequence>
<name>A0A0F5LHL4_9HYPH</name>
<dbReference type="RefSeq" id="WP_046141396.1">
    <property type="nucleotide sequence ID" value="NZ_LAJG01000005.1"/>
</dbReference>
<organism evidence="2 3">
    <name type="scientific">Devosia soli</name>
    <dbReference type="NCBI Taxonomy" id="361041"/>
    <lineage>
        <taxon>Bacteria</taxon>
        <taxon>Pseudomonadati</taxon>
        <taxon>Pseudomonadota</taxon>
        <taxon>Alphaproteobacteria</taxon>
        <taxon>Hyphomicrobiales</taxon>
        <taxon>Devosiaceae</taxon>
        <taxon>Devosia</taxon>
    </lineage>
</organism>
<accession>A0A0F5LHL4</accession>
<dbReference type="STRING" id="361041.VW35_02450"/>
<proteinExistence type="predicted"/>
<dbReference type="EMBL" id="LAJG01000005">
    <property type="protein sequence ID" value="KKB81047.1"/>
    <property type="molecule type" value="Genomic_DNA"/>
</dbReference>
<dbReference type="InterPro" id="IPR041329">
    <property type="entry name" value="YubB_C"/>
</dbReference>
<keyword evidence="3" id="KW-1185">Reference proteome</keyword>
<gene>
    <name evidence="2" type="ORF">VW35_02450</name>
</gene>
<dbReference type="OrthoDB" id="7992117at2"/>
<comment type="caution">
    <text evidence="2">The sequence shown here is derived from an EMBL/GenBank/DDBJ whole genome shotgun (WGS) entry which is preliminary data.</text>
</comment>
<feature type="domain" description="YubB ferredoxin-like" evidence="1">
    <location>
        <begin position="93"/>
        <end position="140"/>
    </location>
</feature>
<dbReference type="Proteomes" id="UP000033514">
    <property type="component" value="Unassembled WGS sequence"/>
</dbReference>
<evidence type="ECO:0000313" key="3">
    <source>
        <dbReference type="Proteomes" id="UP000033514"/>
    </source>
</evidence>
<evidence type="ECO:0000313" key="2">
    <source>
        <dbReference type="EMBL" id="KKB81047.1"/>
    </source>
</evidence>
<protein>
    <recommendedName>
        <fullName evidence="1">YubB ferredoxin-like domain-containing protein</fullName>
    </recommendedName>
</protein>
<dbReference type="Pfam" id="PF18406">
    <property type="entry name" value="DUF1281_C"/>
    <property type="match status" value="1"/>
</dbReference>
<dbReference type="PATRIC" id="fig|361041.3.peg.3877"/>
<dbReference type="AlphaFoldDB" id="A0A0F5LHL4"/>
<evidence type="ECO:0000259" key="1">
    <source>
        <dbReference type="Pfam" id="PF18406"/>
    </source>
</evidence>